<feature type="transmembrane region" description="Helical" evidence="2">
    <location>
        <begin position="48"/>
        <end position="66"/>
    </location>
</feature>
<keyword evidence="2" id="KW-0812">Transmembrane</keyword>
<feature type="transmembrane region" description="Helical" evidence="2">
    <location>
        <begin position="87"/>
        <end position="113"/>
    </location>
</feature>
<feature type="domain" description="CAAX prenyl protease 2/Lysostaphin resistance protein A-like" evidence="3">
    <location>
        <begin position="125"/>
        <end position="216"/>
    </location>
</feature>
<name>A0A7V5CS34_9BACT</name>
<feature type="transmembrane region" description="Helical" evidence="2">
    <location>
        <begin position="119"/>
        <end position="139"/>
    </location>
</feature>
<dbReference type="GO" id="GO:0008237">
    <property type="term" value="F:metallopeptidase activity"/>
    <property type="evidence" value="ECO:0007669"/>
    <property type="project" value="UniProtKB-KW"/>
</dbReference>
<dbReference type="PANTHER" id="PTHR39430">
    <property type="entry name" value="MEMBRANE-ASSOCIATED PROTEASE-RELATED"/>
    <property type="match status" value="1"/>
</dbReference>
<dbReference type="PANTHER" id="PTHR39430:SF1">
    <property type="entry name" value="PROTEASE"/>
    <property type="match status" value="1"/>
</dbReference>
<accession>A0A7V5CS34</accession>
<reference evidence="4" key="1">
    <citation type="journal article" date="2020" name="mSystems">
        <title>Genome- and Community-Level Interaction Insights into Carbon Utilization and Element Cycling Functions of Hydrothermarchaeota in Hydrothermal Sediment.</title>
        <authorList>
            <person name="Zhou Z."/>
            <person name="Liu Y."/>
            <person name="Xu W."/>
            <person name="Pan J."/>
            <person name="Luo Z.H."/>
            <person name="Li M."/>
        </authorList>
    </citation>
    <scope>NUCLEOTIDE SEQUENCE [LARGE SCALE GENOMIC DNA]</scope>
    <source>
        <strain evidence="4">SpSt-855</strain>
    </source>
</reference>
<feature type="transmembrane region" description="Helical" evidence="2">
    <location>
        <begin position="254"/>
        <end position="272"/>
    </location>
</feature>
<feature type="transmembrane region" description="Helical" evidence="2">
    <location>
        <begin position="205"/>
        <end position="225"/>
    </location>
</feature>
<feature type="transmembrane region" description="Helical" evidence="2">
    <location>
        <begin position="151"/>
        <end position="173"/>
    </location>
</feature>
<proteinExistence type="predicted"/>
<comment type="caution">
    <text evidence="4">The sequence shown here is derived from an EMBL/GenBank/DDBJ whole genome shotgun (WGS) entry which is preliminary data.</text>
</comment>
<protein>
    <submittedName>
        <fullName evidence="4">CPBP family intramembrane metalloprotease</fullName>
    </submittedName>
</protein>
<gene>
    <name evidence="4" type="ORF">ENW50_01510</name>
</gene>
<evidence type="ECO:0000256" key="1">
    <source>
        <dbReference type="SAM" id="MobiDB-lite"/>
    </source>
</evidence>
<dbReference type="Pfam" id="PF02517">
    <property type="entry name" value="Rce1-like"/>
    <property type="match status" value="1"/>
</dbReference>
<sequence>MRVSMMGRLRALGWVFLGVLYFLFAERLAVTAASGFSTGDWFPVLNRIFLLFLLLIGFAAMGFVGQRQLHPLREMGLAFRPGWFNEVLLGGAIGWSGIIACVLPIAVFGALYIQWNLSWHSVGMLLLDILTLAAASLAEEVAFRGYPFQRLIEATGPVTATVLASLTFGLVHLQNPDATAASTLVTMLAGWLLAVAYLRTRGLWVGWGFHFAWNAVMAIVFGLPLSGLTRFSPLMETSTYGPYWLTGGGYGPEGSAVAIVVLLILVVVVVTATRSLKFRYAIPPIVPGGIPVDIDEMARQQHEAAQAHAPAQPAAPTLIQIGGLPGAISRPIAPVVESPEDGGKKQEPESPGGIAD</sequence>
<feature type="transmembrane region" description="Helical" evidence="2">
    <location>
        <begin position="179"/>
        <end position="198"/>
    </location>
</feature>
<dbReference type="GO" id="GO:0004175">
    <property type="term" value="F:endopeptidase activity"/>
    <property type="evidence" value="ECO:0007669"/>
    <property type="project" value="UniProtKB-ARBA"/>
</dbReference>
<evidence type="ECO:0000259" key="3">
    <source>
        <dbReference type="Pfam" id="PF02517"/>
    </source>
</evidence>
<dbReference type="GO" id="GO:0080120">
    <property type="term" value="P:CAAX-box protein maturation"/>
    <property type="evidence" value="ECO:0007669"/>
    <property type="project" value="UniProtKB-ARBA"/>
</dbReference>
<keyword evidence="4" id="KW-0378">Hydrolase</keyword>
<feature type="region of interest" description="Disordered" evidence="1">
    <location>
        <begin position="330"/>
        <end position="356"/>
    </location>
</feature>
<organism evidence="4">
    <name type="scientific">Acidobacterium capsulatum</name>
    <dbReference type="NCBI Taxonomy" id="33075"/>
    <lineage>
        <taxon>Bacteria</taxon>
        <taxon>Pseudomonadati</taxon>
        <taxon>Acidobacteriota</taxon>
        <taxon>Terriglobia</taxon>
        <taxon>Terriglobales</taxon>
        <taxon>Acidobacteriaceae</taxon>
        <taxon>Acidobacterium</taxon>
    </lineage>
</organism>
<evidence type="ECO:0000313" key="4">
    <source>
        <dbReference type="EMBL" id="HGY93358.1"/>
    </source>
</evidence>
<keyword evidence="2" id="KW-1133">Transmembrane helix</keyword>
<evidence type="ECO:0000256" key="2">
    <source>
        <dbReference type="SAM" id="Phobius"/>
    </source>
</evidence>
<dbReference type="EMBL" id="DTKL01000011">
    <property type="protein sequence ID" value="HGY93358.1"/>
    <property type="molecule type" value="Genomic_DNA"/>
</dbReference>
<keyword evidence="4" id="KW-0645">Protease</keyword>
<dbReference type="AlphaFoldDB" id="A0A7V5CS34"/>
<dbReference type="GO" id="GO:0006508">
    <property type="term" value="P:proteolysis"/>
    <property type="evidence" value="ECO:0007669"/>
    <property type="project" value="UniProtKB-KW"/>
</dbReference>
<keyword evidence="4" id="KW-0482">Metalloprotease</keyword>
<dbReference type="InterPro" id="IPR003675">
    <property type="entry name" value="Rce1/LyrA-like_dom"/>
</dbReference>
<keyword evidence="2" id="KW-0472">Membrane</keyword>